<dbReference type="EMBL" id="JAAVXB010000004">
    <property type="protein sequence ID" value="NKF22542.1"/>
    <property type="molecule type" value="Genomic_DNA"/>
</dbReference>
<keyword evidence="5" id="KW-1185">Reference proteome</keyword>
<dbReference type="Gene3D" id="1.10.357.10">
    <property type="entry name" value="Tetracycline Repressor, domain 2"/>
    <property type="match status" value="1"/>
</dbReference>
<dbReference type="Pfam" id="PF00440">
    <property type="entry name" value="TetR_N"/>
    <property type="match status" value="1"/>
</dbReference>
<dbReference type="GO" id="GO:0003700">
    <property type="term" value="F:DNA-binding transcription factor activity"/>
    <property type="evidence" value="ECO:0007669"/>
    <property type="project" value="TreeGrafter"/>
</dbReference>
<reference evidence="4" key="1">
    <citation type="submission" date="2020-03" db="EMBL/GenBank/DDBJ databases">
        <title>Solimonas marina sp. nov., isolated from deep seawater of the Pacific Ocean.</title>
        <authorList>
            <person name="Liu X."/>
            <person name="Lai Q."/>
            <person name="Sun F."/>
            <person name="Gai Y."/>
            <person name="Li G."/>
            <person name="Shao Z."/>
        </authorList>
    </citation>
    <scope>NUCLEOTIDE SEQUENCE</scope>
    <source>
        <strain evidence="4">C16B3</strain>
    </source>
</reference>
<keyword evidence="1 2" id="KW-0238">DNA-binding</keyword>
<dbReference type="Pfam" id="PF09209">
    <property type="entry name" value="CecR_C"/>
    <property type="match status" value="1"/>
</dbReference>
<dbReference type="GO" id="GO:0000976">
    <property type="term" value="F:transcription cis-regulatory region binding"/>
    <property type="evidence" value="ECO:0007669"/>
    <property type="project" value="TreeGrafter"/>
</dbReference>
<dbReference type="InterPro" id="IPR036271">
    <property type="entry name" value="Tet_transcr_reg_TetR-rel_C_sf"/>
</dbReference>
<dbReference type="Gene3D" id="1.10.10.60">
    <property type="entry name" value="Homeodomain-like"/>
    <property type="match status" value="1"/>
</dbReference>
<organism evidence="4 5">
    <name type="scientific">Solimonas marina</name>
    <dbReference type="NCBI Taxonomy" id="2714601"/>
    <lineage>
        <taxon>Bacteria</taxon>
        <taxon>Pseudomonadati</taxon>
        <taxon>Pseudomonadota</taxon>
        <taxon>Gammaproteobacteria</taxon>
        <taxon>Nevskiales</taxon>
        <taxon>Nevskiaceae</taxon>
        <taxon>Solimonas</taxon>
    </lineage>
</organism>
<feature type="DNA-binding region" description="H-T-H motif" evidence="2">
    <location>
        <begin position="47"/>
        <end position="66"/>
    </location>
</feature>
<proteinExistence type="predicted"/>
<dbReference type="PRINTS" id="PR00455">
    <property type="entry name" value="HTHTETR"/>
</dbReference>
<dbReference type="Proteomes" id="UP000653472">
    <property type="component" value="Unassembled WGS sequence"/>
</dbReference>
<feature type="domain" description="HTH tetR-type" evidence="3">
    <location>
        <begin position="24"/>
        <end position="84"/>
    </location>
</feature>
<dbReference type="SUPFAM" id="SSF48498">
    <property type="entry name" value="Tetracyclin repressor-like, C-terminal domain"/>
    <property type="match status" value="1"/>
</dbReference>
<evidence type="ECO:0000259" key="3">
    <source>
        <dbReference type="PROSITE" id="PS50977"/>
    </source>
</evidence>
<sequence>MRERDDRWLQAAATKGGAESGAADGTRRALIDAATAVFVEQGYAGARVRDIAARAQANVAAINYHFGGKQRLYLAVLREQAGARIERFPLPVASDADVDEQTLRDAIAMVLSRFLAGDERAAVPKLLMRELLAPTSALEMLVSEIALPQFRHLATIVAALLGPAADPETVLRCTLSIVSQCMFYLFARPLVEQLAPHSYADGAERQLAEHIARFSLAALRQRRAELEGKADD</sequence>
<dbReference type="InterPro" id="IPR001647">
    <property type="entry name" value="HTH_TetR"/>
</dbReference>
<dbReference type="RefSeq" id="WP_168147793.1">
    <property type="nucleotide sequence ID" value="NZ_JAAVXB010000004.1"/>
</dbReference>
<dbReference type="InterPro" id="IPR009057">
    <property type="entry name" value="Homeodomain-like_sf"/>
</dbReference>
<protein>
    <submittedName>
        <fullName evidence="4">CerR family C-terminal domain-containing protein</fullName>
    </submittedName>
</protein>
<dbReference type="PANTHER" id="PTHR30055:SF219">
    <property type="entry name" value="TRANSCRIPTIONAL REGULATORY PROTEIN"/>
    <property type="match status" value="1"/>
</dbReference>
<evidence type="ECO:0000313" key="5">
    <source>
        <dbReference type="Proteomes" id="UP000653472"/>
    </source>
</evidence>
<dbReference type="SUPFAM" id="SSF46689">
    <property type="entry name" value="Homeodomain-like"/>
    <property type="match status" value="1"/>
</dbReference>
<gene>
    <name evidence="4" type="ORF">G7Y82_09440</name>
</gene>
<dbReference type="InterPro" id="IPR015292">
    <property type="entry name" value="Tscrpt_reg_YbiH_C"/>
</dbReference>
<accession>A0A969W8W4</accession>
<evidence type="ECO:0000256" key="1">
    <source>
        <dbReference type="ARBA" id="ARBA00023125"/>
    </source>
</evidence>
<dbReference type="PANTHER" id="PTHR30055">
    <property type="entry name" value="HTH-TYPE TRANSCRIPTIONAL REGULATOR RUTR"/>
    <property type="match status" value="1"/>
</dbReference>
<name>A0A969W8W4_9GAMM</name>
<evidence type="ECO:0000256" key="2">
    <source>
        <dbReference type="PROSITE-ProRule" id="PRU00335"/>
    </source>
</evidence>
<dbReference type="PROSITE" id="PS50977">
    <property type="entry name" value="HTH_TETR_2"/>
    <property type="match status" value="1"/>
</dbReference>
<dbReference type="InterPro" id="IPR050109">
    <property type="entry name" value="HTH-type_TetR-like_transc_reg"/>
</dbReference>
<dbReference type="AlphaFoldDB" id="A0A969W8W4"/>
<evidence type="ECO:0000313" key="4">
    <source>
        <dbReference type="EMBL" id="NKF22542.1"/>
    </source>
</evidence>
<comment type="caution">
    <text evidence="4">The sequence shown here is derived from an EMBL/GenBank/DDBJ whole genome shotgun (WGS) entry which is preliminary data.</text>
</comment>